<evidence type="ECO:0000313" key="15">
    <source>
        <dbReference type="EMBL" id="CAF0790039.1"/>
    </source>
</evidence>
<dbReference type="SMART" id="SM00028">
    <property type="entry name" value="TPR"/>
    <property type="match status" value="2"/>
</dbReference>
<feature type="compositionally biased region" description="Polar residues" evidence="12">
    <location>
        <begin position="47"/>
        <end position="56"/>
    </location>
</feature>
<dbReference type="PROSITE" id="PS50005">
    <property type="entry name" value="TPR"/>
    <property type="match status" value="1"/>
</dbReference>
<proteinExistence type="inferred from homology"/>
<evidence type="ECO:0000256" key="1">
    <source>
        <dbReference type="ARBA" id="ARBA00012552"/>
    </source>
</evidence>
<feature type="repeat" description="TPR" evidence="9">
    <location>
        <begin position="503"/>
        <end position="536"/>
    </location>
</feature>
<dbReference type="PROSITE" id="PS51195">
    <property type="entry name" value="Q_MOTIF"/>
    <property type="match status" value="1"/>
</dbReference>
<gene>
    <name evidence="15" type="ORF">JYZ213_LOCUS4680</name>
</gene>
<dbReference type="InterPro" id="IPR014001">
    <property type="entry name" value="Helicase_ATP-bd"/>
</dbReference>
<dbReference type="PANTHER" id="PTHR45883">
    <property type="entry name" value="HSC70-INTERACTING PROTEIN"/>
    <property type="match status" value="1"/>
</dbReference>
<dbReference type="GO" id="GO:0005524">
    <property type="term" value="F:ATP binding"/>
    <property type="evidence" value="ECO:0007669"/>
    <property type="project" value="UniProtKB-KW"/>
</dbReference>
<evidence type="ECO:0000256" key="10">
    <source>
        <dbReference type="PROSITE-ProRule" id="PRU00552"/>
    </source>
</evidence>
<dbReference type="SUPFAM" id="SSF52540">
    <property type="entry name" value="P-loop containing nucleoside triphosphate hydrolases"/>
    <property type="match status" value="1"/>
</dbReference>
<dbReference type="PROSITE" id="PS00039">
    <property type="entry name" value="DEAD_ATP_HELICASE"/>
    <property type="match status" value="1"/>
</dbReference>
<dbReference type="Gene3D" id="3.40.50.300">
    <property type="entry name" value="P-loop containing nucleotide triphosphate hydrolases"/>
    <property type="match status" value="1"/>
</dbReference>
<feature type="compositionally biased region" description="Polar residues" evidence="12">
    <location>
        <begin position="1"/>
        <end position="24"/>
    </location>
</feature>
<evidence type="ECO:0000256" key="2">
    <source>
        <dbReference type="ARBA" id="ARBA00022737"/>
    </source>
</evidence>
<dbReference type="Pfam" id="PF14559">
    <property type="entry name" value="TPR_19"/>
    <property type="match status" value="1"/>
</dbReference>
<dbReference type="GO" id="GO:0003676">
    <property type="term" value="F:nucleic acid binding"/>
    <property type="evidence" value="ECO:0007669"/>
    <property type="project" value="InterPro"/>
</dbReference>
<evidence type="ECO:0000313" key="16">
    <source>
        <dbReference type="Proteomes" id="UP000663845"/>
    </source>
</evidence>
<dbReference type="SMART" id="SM00487">
    <property type="entry name" value="DEXDc"/>
    <property type="match status" value="1"/>
</dbReference>
<feature type="compositionally biased region" description="Low complexity" evidence="12">
    <location>
        <begin position="70"/>
        <end position="102"/>
    </location>
</feature>
<name>A0A813S4Z3_9BILA</name>
<evidence type="ECO:0000256" key="4">
    <source>
        <dbReference type="ARBA" id="ARBA00022801"/>
    </source>
</evidence>
<keyword evidence="5 9" id="KW-0802">TPR repeat</keyword>
<dbReference type="AlphaFoldDB" id="A0A813S4Z3"/>
<dbReference type="InterPro" id="IPR006636">
    <property type="entry name" value="STI1_HS-bd"/>
</dbReference>
<evidence type="ECO:0000256" key="11">
    <source>
        <dbReference type="RuleBase" id="RU000492"/>
    </source>
</evidence>
<feature type="compositionally biased region" description="Gly residues" evidence="12">
    <location>
        <begin position="680"/>
        <end position="690"/>
    </location>
</feature>
<dbReference type="InterPro" id="IPR041243">
    <property type="entry name" value="STI1/HOP_DP"/>
</dbReference>
<feature type="region of interest" description="Disordered" evidence="12">
    <location>
        <begin position="1"/>
        <end position="116"/>
    </location>
</feature>
<feature type="region of interest" description="Disordered" evidence="12">
    <location>
        <begin position="131"/>
        <end position="163"/>
    </location>
</feature>
<evidence type="ECO:0000256" key="9">
    <source>
        <dbReference type="PROSITE-ProRule" id="PRU00339"/>
    </source>
</evidence>
<dbReference type="EC" id="3.6.4.13" evidence="1"/>
<dbReference type="InterPro" id="IPR014014">
    <property type="entry name" value="RNA_helicase_DEAD_Q_motif"/>
</dbReference>
<dbReference type="SUPFAM" id="SSF48452">
    <property type="entry name" value="TPR-like"/>
    <property type="match status" value="1"/>
</dbReference>
<dbReference type="GO" id="GO:0016787">
    <property type="term" value="F:hydrolase activity"/>
    <property type="evidence" value="ECO:0007669"/>
    <property type="project" value="UniProtKB-KW"/>
</dbReference>
<evidence type="ECO:0000256" key="5">
    <source>
        <dbReference type="ARBA" id="ARBA00022803"/>
    </source>
</evidence>
<dbReference type="EMBL" id="CAJNOG010000026">
    <property type="protein sequence ID" value="CAF0790039.1"/>
    <property type="molecule type" value="Genomic_DNA"/>
</dbReference>
<feature type="region of interest" description="Disordered" evidence="12">
    <location>
        <begin position="745"/>
        <end position="774"/>
    </location>
</feature>
<feature type="compositionally biased region" description="Gly residues" evidence="12">
    <location>
        <begin position="745"/>
        <end position="765"/>
    </location>
</feature>
<accession>A0A813S4Z3</accession>
<dbReference type="InterPro" id="IPR011990">
    <property type="entry name" value="TPR-like_helical_dom_sf"/>
</dbReference>
<dbReference type="GO" id="GO:0003724">
    <property type="term" value="F:RNA helicase activity"/>
    <property type="evidence" value="ECO:0007669"/>
    <property type="project" value="UniProtKB-EC"/>
</dbReference>
<evidence type="ECO:0000256" key="7">
    <source>
        <dbReference type="ARBA" id="ARBA00022840"/>
    </source>
</evidence>
<keyword evidence="4 11" id="KW-0378">Hydrolase</keyword>
<feature type="short sequence motif" description="Q motif" evidence="10">
    <location>
        <begin position="320"/>
        <end position="348"/>
    </location>
</feature>
<evidence type="ECO:0000256" key="3">
    <source>
        <dbReference type="ARBA" id="ARBA00022741"/>
    </source>
</evidence>
<feature type="compositionally biased region" description="Basic and acidic residues" evidence="12">
    <location>
        <begin position="629"/>
        <end position="647"/>
    </location>
</feature>
<feature type="compositionally biased region" description="Basic and acidic residues" evidence="12">
    <location>
        <begin position="654"/>
        <end position="666"/>
    </location>
</feature>
<dbReference type="GO" id="GO:0030544">
    <property type="term" value="F:Hsp70 protein binding"/>
    <property type="evidence" value="ECO:0007669"/>
    <property type="project" value="TreeGrafter"/>
</dbReference>
<dbReference type="InterPro" id="IPR019734">
    <property type="entry name" value="TPR_rpt"/>
</dbReference>
<dbReference type="InterPro" id="IPR000629">
    <property type="entry name" value="RNA-helicase_DEAD-box_CS"/>
</dbReference>
<dbReference type="Proteomes" id="UP000663845">
    <property type="component" value="Unassembled WGS sequence"/>
</dbReference>
<feature type="compositionally biased region" description="Basic and acidic residues" evidence="12">
    <location>
        <begin position="249"/>
        <end position="259"/>
    </location>
</feature>
<dbReference type="InterPro" id="IPR027417">
    <property type="entry name" value="P-loop_NTPase"/>
</dbReference>
<dbReference type="Gene3D" id="1.25.40.10">
    <property type="entry name" value="Tetratricopeptide repeat domain"/>
    <property type="match status" value="1"/>
</dbReference>
<reference evidence="15" key="1">
    <citation type="submission" date="2021-02" db="EMBL/GenBank/DDBJ databases">
        <authorList>
            <person name="Nowell W R."/>
        </authorList>
    </citation>
    <scope>NUCLEOTIDE SEQUENCE</scope>
</reference>
<comment type="similarity">
    <text evidence="11">Belongs to the DEAD box helicase family.</text>
</comment>
<evidence type="ECO:0000256" key="12">
    <source>
        <dbReference type="SAM" id="MobiDB-lite"/>
    </source>
</evidence>
<evidence type="ECO:0000259" key="14">
    <source>
        <dbReference type="PROSITE" id="PS51195"/>
    </source>
</evidence>
<comment type="function">
    <text evidence="8">One HIP oligomer binds the ATPase domains of at least two HSC70 molecules dependent on activation of the HSC70 ATPase by HSP40. Stabilizes the ADP state of HSC70 that has a high affinity for substrate protein. Through its own chaperone activity, it may contribute to the interaction of HSC70 with various target proteins.</text>
</comment>
<keyword evidence="6 11" id="KW-0347">Helicase</keyword>
<feature type="region of interest" description="Disordered" evidence="12">
    <location>
        <begin position="210"/>
        <end position="282"/>
    </location>
</feature>
<keyword evidence="3 11" id="KW-0547">Nucleotide-binding</keyword>
<comment type="caution">
    <text evidence="15">The sequence shown here is derived from an EMBL/GenBank/DDBJ whole genome shotgun (WGS) entry which is preliminary data.</text>
</comment>
<keyword evidence="7 11" id="KW-0067">ATP-binding</keyword>
<evidence type="ECO:0000256" key="6">
    <source>
        <dbReference type="ARBA" id="ARBA00022806"/>
    </source>
</evidence>
<keyword evidence="2" id="KW-0677">Repeat</keyword>
<protein>
    <recommendedName>
        <fullName evidence="1">RNA helicase</fullName>
        <ecNumber evidence="1">3.6.4.13</ecNumber>
    </recommendedName>
</protein>
<dbReference type="PROSITE" id="PS51192">
    <property type="entry name" value="HELICASE_ATP_BIND_1"/>
    <property type="match status" value="1"/>
</dbReference>
<organism evidence="15 16">
    <name type="scientific">Adineta steineri</name>
    <dbReference type="NCBI Taxonomy" id="433720"/>
    <lineage>
        <taxon>Eukaryota</taxon>
        <taxon>Metazoa</taxon>
        <taxon>Spiralia</taxon>
        <taxon>Gnathifera</taxon>
        <taxon>Rotifera</taxon>
        <taxon>Eurotatoria</taxon>
        <taxon>Bdelloidea</taxon>
        <taxon>Adinetida</taxon>
        <taxon>Adinetidae</taxon>
        <taxon>Adineta</taxon>
    </lineage>
</organism>
<evidence type="ECO:0000259" key="13">
    <source>
        <dbReference type="PROSITE" id="PS51192"/>
    </source>
</evidence>
<evidence type="ECO:0000256" key="8">
    <source>
        <dbReference type="ARBA" id="ARBA00037033"/>
    </source>
</evidence>
<dbReference type="SMART" id="SM00727">
    <property type="entry name" value="STI1"/>
    <property type="match status" value="1"/>
</dbReference>
<feature type="compositionally biased region" description="Low complexity" evidence="12">
    <location>
        <begin position="25"/>
        <end position="40"/>
    </location>
</feature>
<feature type="compositionally biased region" description="Polar residues" evidence="12">
    <location>
        <begin position="270"/>
        <end position="282"/>
    </location>
</feature>
<feature type="region of interest" description="Disordered" evidence="12">
    <location>
        <begin position="620"/>
        <end position="690"/>
    </location>
</feature>
<sequence>MNNDQDTKSSQPTRGGTNENSKLQNTNNEHGNNDNNYAGGYNRGGIPQQQQTSTQAYRPPHLQNRMNLPNGNYGNNSNTTSGYRGPSNTGGSQSSQQNYGNNIRSHAPSQPYYGQMPAQPQQIYHQPVPNNFQQMGQVPRSINSPQPLDNRNYGQPPQQQPVSIQNRSFNDVSQLQQTFVRQGPAGGGTVNQQASAGGGRWDAILAERQTSTNNSGNSNNYQRGSSGNYNNRNTRDNNSGNYGGQRDNNYNRRDQESHKPYHSHVGGQSGDATGTDWSTPLPSNTKLEMELFGVHPTGINFDLYNDIPVESSHMDHPPADSFEDCNFGEIIKNNIKLSNYGTPTPVQRYAIPTILLRRDLMACAQTGSGKTAAFLLPILHMIFQEGPVRSPQTNNRNNRKQYPLCLVLAPTRELASQIYDEARKFSYRSMVRSCVVYGGADIGFQTRDLEKGAHLLVATPGRLNDLIQRGRIGLANIRYLVLDEADRMLDMGFEVTDAMSEQADTKRSEAQAKLSEGALEEAITLFTQAIENNPQSAILYAKRAQCYIKLQKPNAAIRDCNRALEINENSQQALKWRGKAHRMLGNWEAAYKDFCKAQLSDFDEDVQTWCKEVEANAKKVTEHKRKYERRRETKDADAKRERIRKAQEACAKAQQEENERRAREQQSRSAGGHQFSDFTGMGGEADLGGLGAMMNDPEIMEALQDPDVQKAFAEVSSDPSKLAAHQSNPKVRKVMEKLAGKFGGAGGPMGGGGFPGFPGDMGGGADAFSSNDLD</sequence>
<dbReference type="InterPro" id="IPR011545">
    <property type="entry name" value="DEAD/DEAH_box_helicase_dom"/>
</dbReference>
<feature type="domain" description="DEAD-box RNA helicase Q" evidence="14">
    <location>
        <begin position="320"/>
        <end position="348"/>
    </location>
</feature>
<feature type="compositionally biased region" description="Low complexity" evidence="12">
    <location>
        <begin position="210"/>
        <end position="240"/>
    </location>
</feature>
<dbReference type="PANTHER" id="PTHR45883:SF2">
    <property type="entry name" value="HSC70-INTERACTING PROTEIN"/>
    <property type="match status" value="1"/>
</dbReference>
<dbReference type="Pfam" id="PF17830">
    <property type="entry name" value="STI1-HOP_DP"/>
    <property type="match status" value="1"/>
</dbReference>
<dbReference type="Gene3D" id="1.10.260.100">
    <property type="match status" value="1"/>
</dbReference>
<dbReference type="Pfam" id="PF00270">
    <property type="entry name" value="DEAD"/>
    <property type="match status" value="1"/>
</dbReference>
<feature type="domain" description="Helicase ATP-binding" evidence="13">
    <location>
        <begin position="351"/>
        <end position="532"/>
    </location>
</feature>